<name>A0A919XB18_9BACI</name>
<evidence type="ECO:0000256" key="6">
    <source>
        <dbReference type="PROSITE-ProRule" id="PRU00278"/>
    </source>
</evidence>
<dbReference type="PROSITE" id="PS50198">
    <property type="entry name" value="PPIC_PPIASE_2"/>
    <property type="match status" value="1"/>
</dbReference>
<keyword evidence="9" id="KW-1185">Reference proteome</keyword>
<dbReference type="InterPro" id="IPR000297">
    <property type="entry name" value="PPIase_PpiC"/>
</dbReference>
<evidence type="ECO:0000259" key="7">
    <source>
        <dbReference type="PROSITE" id="PS50198"/>
    </source>
</evidence>
<reference evidence="8" key="1">
    <citation type="submission" date="2021-03" db="EMBL/GenBank/DDBJ databases">
        <title>Antimicrobial resistance genes in bacteria isolated from Japanese honey, and their potential for conferring macrolide and lincosamide resistance in the American foulbrood pathogen Paenibacillus larvae.</title>
        <authorList>
            <person name="Okamoto M."/>
            <person name="Kumagai M."/>
            <person name="Kanamori H."/>
            <person name="Takamatsu D."/>
        </authorList>
    </citation>
    <scope>NUCLEOTIDE SEQUENCE</scope>
    <source>
        <strain evidence="8">J43TS3</strain>
    </source>
</reference>
<keyword evidence="3" id="KW-0732">Signal</keyword>
<accession>A0A919XB18</accession>
<proteinExistence type="predicted"/>
<keyword evidence="5 6" id="KW-0413">Isomerase</keyword>
<dbReference type="RefSeq" id="WP_212921607.1">
    <property type="nucleotide sequence ID" value="NZ_BORP01000006.1"/>
</dbReference>
<dbReference type="GO" id="GO:0003755">
    <property type="term" value="F:peptidyl-prolyl cis-trans isomerase activity"/>
    <property type="evidence" value="ECO:0007669"/>
    <property type="project" value="UniProtKB-KW"/>
</dbReference>
<dbReference type="PANTHER" id="PTHR47245">
    <property type="entry name" value="PEPTIDYLPROLYL ISOMERASE"/>
    <property type="match status" value="1"/>
</dbReference>
<sequence length="299" mass="34607">MSKKLLLSIIVVLLITNVATMIFWKTDNADESIDEESNIDIKKPVATIAGKEISFKEWMKAVRSNYGKKQLKNMIDHEVVEKLAKEQKITVDEKVIERDIALLTSMHGLTTETEQKELEEKWREDIIYRYQLEALLAEGVSVPEADIRSYYDKYNGQYQFEESLQLSHILVSDMDTANKVYKELEGGSRFDLLAKEYSIDEDTKEQGGYLGFNSVNTEFLPANYIDVAKDLKDYSYSKPFQVDNGVAILYLHTSLPKISFSYDELKPYIEHELALQSKNQNLIADPLWDKLDIKWVYEE</sequence>
<evidence type="ECO:0000313" key="8">
    <source>
        <dbReference type="EMBL" id="GIO28133.1"/>
    </source>
</evidence>
<dbReference type="Pfam" id="PF13145">
    <property type="entry name" value="Rotamase_2"/>
    <property type="match status" value="1"/>
</dbReference>
<dbReference type="SUPFAM" id="SSF54534">
    <property type="entry name" value="FKBP-like"/>
    <property type="match status" value="1"/>
</dbReference>
<dbReference type="EC" id="5.2.1.8" evidence="2"/>
<keyword evidence="4 6" id="KW-0697">Rotamase</keyword>
<comment type="caution">
    <text evidence="8">The sequence shown here is derived from an EMBL/GenBank/DDBJ whole genome shotgun (WGS) entry which is preliminary data.</text>
</comment>
<dbReference type="InterPro" id="IPR046357">
    <property type="entry name" value="PPIase_dom_sf"/>
</dbReference>
<evidence type="ECO:0000256" key="1">
    <source>
        <dbReference type="ARBA" id="ARBA00000971"/>
    </source>
</evidence>
<dbReference type="EMBL" id="BORP01000006">
    <property type="protein sequence ID" value="GIO28133.1"/>
    <property type="molecule type" value="Genomic_DNA"/>
</dbReference>
<dbReference type="Gene3D" id="3.10.50.40">
    <property type="match status" value="1"/>
</dbReference>
<dbReference type="InterPro" id="IPR027304">
    <property type="entry name" value="Trigger_fact/SurA_dom_sf"/>
</dbReference>
<dbReference type="Proteomes" id="UP000676917">
    <property type="component" value="Unassembled WGS sequence"/>
</dbReference>
<dbReference type="PANTHER" id="PTHR47245:SF1">
    <property type="entry name" value="FOLDASE PROTEIN PRSA"/>
    <property type="match status" value="1"/>
</dbReference>
<organism evidence="8 9">
    <name type="scientific">Ornithinibacillus bavariensis</name>
    <dbReference type="NCBI Taxonomy" id="545502"/>
    <lineage>
        <taxon>Bacteria</taxon>
        <taxon>Bacillati</taxon>
        <taxon>Bacillota</taxon>
        <taxon>Bacilli</taxon>
        <taxon>Bacillales</taxon>
        <taxon>Bacillaceae</taxon>
        <taxon>Ornithinibacillus</taxon>
    </lineage>
</organism>
<comment type="catalytic activity">
    <reaction evidence="1">
        <text>[protein]-peptidylproline (omega=180) = [protein]-peptidylproline (omega=0)</text>
        <dbReference type="Rhea" id="RHEA:16237"/>
        <dbReference type="Rhea" id="RHEA-COMP:10747"/>
        <dbReference type="Rhea" id="RHEA-COMP:10748"/>
        <dbReference type="ChEBI" id="CHEBI:83833"/>
        <dbReference type="ChEBI" id="CHEBI:83834"/>
        <dbReference type="EC" id="5.2.1.8"/>
    </reaction>
</comment>
<dbReference type="Gene3D" id="1.10.4030.10">
    <property type="entry name" value="Porin chaperone SurA, peptide-binding domain"/>
    <property type="match status" value="1"/>
</dbReference>
<evidence type="ECO:0000313" key="9">
    <source>
        <dbReference type="Proteomes" id="UP000676917"/>
    </source>
</evidence>
<evidence type="ECO:0000256" key="4">
    <source>
        <dbReference type="ARBA" id="ARBA00023110"/>
    </source>
</evidence>
<dbReference type="AlphaFoldDB" id="A0A919XB18"/>
<feature type="domain" description="PpiC" evidence="7">
    <location>
        <begin position="161"/>
        <end position="253"/>
    </location>
</feature>
<evidence type="ECO:0000256" key="2">
    <source>
        <dbReference type="ARBA" id="ARBA00013194"/>
    </source>
</evidence>
<gene>
    <name evidence="8" type="primary">prsA</name>
    <name evidence="8" type="ORF">J43TS3_27440</name>
</gene>
<evidence type="ECO:0000256" key="3">
    <source>
        <dbReference type="ARBA" id="ARBA00022729"/>
    </source>
</evidence>
<dbReference type="SUPFAM" id="SSF109998">
    <property type="entry name" value="Triger factor/SurA peptide-binding domain-like"/>
    <property type="match status" value="1"/>
</dbReference>
<dbReference type="InterPro" id="IPR023058">
    <property type="entry name" value="PPIase_PpiC_CS"/>
</dbReference>
<dbReference type="PROSITE" id="PS01096">
    <property type="entry name" value="PPIC_PPIASE_1"/>
    <property type="match status" value="1"/>
</dbReference>
<dbReference type="InterPro" id="IPR050245">
    <property type="entry name" value="PrsA_foldase"/>
</dbReference>
<protein>
    <recommendedName>
        <fullName evidence="2">peptidylprolyl isomerase</fullName>
        <ecNumber evidence="2">5.2.1.8</ecNumber>
    </recommendedName>
</protein>
<evidence type="ECO:0000256" key="5">
    <source>
        <dbReference type="ARBA" id="ARBA00023235"/>
    </source>
</evidence>